<reference evidence="2" key="1">
    <citation type="submission" date="2018-11" db="EMBL/GenBank/DDBJ databases">
        <authorList>
            <consortium name="Genoscope - CEA"/>
            <person name="William W."/>
        </authorList>
    </citation>
    <scope>NUCLEOTIDE SEQUENCE</scope>
</reference>
<gene>
    <name evidence="2" type="ORF">BOLC4T24755H</name>
</gene>
<name>A0A3P6C817_BRAOL</name>
<evidence type="ECO:0000256" key="1">
    <source>
        <dbReference type="SAM" id="SignalP"/>
    </source>
</evidence>
<sequence>MDPLRTTCFYFLCIVFVILSPSCLCDSRRLGPMEKKLGVNRDHLIAENNEEITKQGVPSTNVKKTLLSEAPIEHDVANHGRQINGNSTKDDFRVKRASLDKTVPSKRVSRTWKVPKYSKKQPRLDHEHPAFSLDYMQPSTHPPHHN</sequence>
<evidence type="ECO:0000313" key="2">
    <source>
        <dbReference type="EMBL" id="VDD09304.1"/>
    </source>
</evidence>
<dbReference type="PANTHER" id="PTHR34961">
    <property type="entry name" value="TRANSMEMBRANE PROTEIN"/>
    <property type="match status" value="1"/>
</dbReference>
<feature type="chain" id="PRO_5018242282" evidence="1">
    <location>
        <begin position="26"/>
        <end position="146"/>
    </location>
</feature>
<feature type="signal peptide" evidence="1">
    <location>
        <begin position="1"/>
        <end position="25"/>
    </location>
</feature>
<organism evidence="2">
    <name type="scientific">Brassica oleracea</name>
    <name type="common">Wild cabbage</name>
    <dbReference type="NCBI Taxonomy" id="3712"/>
    <lineage>
        <taxon>Eukaryota</taxon>
        <taxon>Viridiplantae</taxon>
        <taxon>Streptophyta</taxon>
        <taxon>Embryophyta</taxon>
        <taxon>Tracheophyta</taxon>
        <taxon>Spermatophyta</taxon>
        <taxon>Magnoliopsida</taxon>
        <taxon>eudicotyledons</taxon>
        <taxon>Gunneridae</taxon>
        <taxon>Pentapetalae</taxon>
        <taxon>rosids</taxon>
        <taxon>malvids</taxon>
        <taxon>Brassicales</taxon>
        <taxon>Brassicaceae</taxon>
        <taxon>Brassiceae</taxon>
        <taxon>Brassica</taxon>
    </lineage>
</organism>
<dbReference type="AlphaFoldDB" id="A0A3P6C817"/>
<dbReference type="InterPro" id="IPR053313">
    <property type="entry name" value="RGF"/>
</dbReference>
<keyword evidence="1" id="KW-0732">Signal</keyword>
<proteinExistence type="predicted"/>
<dbReference type="PANTHER" id="PTHR34961:SF1">
    <property type="entry name" value="ROOT MERISTEM GROWTH FACTOR 10"/>
    <property type="match status" value="1"/>
</dbReference>
<protein>
    <submittedName>
        <fullName evidence="2">Uncharacterized protein</fullName>
    </submittedName>
</protein>
<accession>A0A3P6C817</accession>
<dbReference type="EMBL" id="LR031873">
    <property type="protein sequence ID" value="VDD09304.1"/>
    <property type="molecule type" value="Genomic_DNA"/>
</dbReference>